<evidence type="ECO:0000313" key="4">
    <source>
        <dbReference type="EMBL" id="SCD18984.1"/>
    </source>
</evidence>
<dbReference type="PANTHER" id="PTHR31084:SF19">
    <property type="entry name" value="GLYCOSYL HYDROLASE FAMILY 95 N-TERMINAL DOMAIN-CONTAINING PROTEIN"/>
    <property type="match status" value="1"/>
</dbReference>
<feature type="domain" description="Glycosyl hydrolase family 95 catalytic" evidence="3">
    <location>
        <begin position="328"/>
        <end position="735"/>
    </location>
</feature>
<name>A0A1R3T5Y9_9BACT</name>
<dbReference type="InterPro" id="IPR049053">
    <property type="entry name" value="AFCA-like_C"/>
</dbReference>
<feature type="domain" description="Alpha fucosidase A-like C-terminal" evidence="2">
    <location>
        <begin position="737"/>
        <end position="798"/>
    </location>
</feature>
<dbReference type="Gene3D" id="2.70.98.50">
    <property type="entry name" value="putative glycoside hydrolase family protein from bacillus halodurans"/>
    <property type="match status" value="1"/>
</dbReference>
<dbReference type="PANTHER" id="PTHR31084">
    <property type="entry name" value="ALPHA-L-FUCOSIDASE 2"/>
    <property type="match status" value="1"/>
</dbReference>
<organism evidence="4 5">
    <name type="scientific">Proteiniphilum saccharofermentans</name>
    <dbReference type="NCBI Taxonomy" id="1642647"/>
    <lineage>
        <taxon>Bacteria</taxon>
        <taxon>Pseudomonadati</taxon>
        <taxon>Bacteroidota</taxon>
        <taxon>Bacteroidia</taxon>
        <taxon>Bacteroidales</taxon>
        <taxon>Dysgonomonadaceae</taxon>
        <taxon>Proteiniphilum</taxon>
    </lineage>
</organism>
<dbReference type="SUPFAM" id="SSF48208">
    <property type="entry name" value="Six-hairpin glycosidases"/>
    <property type="match status" value="1"/>
</dbReference>
<dbReference type="Gene3D" id="1.50.10.10">
    <property type="match status" value="1"/>
</dbReference>
<reference evidence="4 5" key="1">
    <citation type="submission" date="2016-08" db="EMBL/GenBank/DDBJ databases">
        <authorList>
            <person name="Seilhamer J.J."/>
        </authorList>
    </citation>
    <scope>NUCLEOTIDE SEQUENCE [LARGE SCALE GENOMIC DNA]</scope>
    <source>
        <strain evidence="4">M3/6</strain>
    </source>
</reference>
<evidence type="ECO:0000259" key="3">
    <source>
        <dbReference type="Pfam" id="PF22124"/>
    </source>
</evidence>
<dbReference type="InterPro" id="IPR016518">
    <property type="entry name" value="Alpha-L-fucosidase"/>
</dbReference>
<evidence type="ECO:0000313" key="5">
    <source>
        <dbReference type="Proteomes" id="UP000187464"/>
    </source>
</evidence>
<dbReference type="Pfam" id="PF21307">
    <property type="entry name" value="Glyco_hydro_95_C"/>
    <property type="match status" value="1"/>
</dbReference>
<dbReference type="GO" id="GO:0004560">
    <property type="term" value="F:alpha-L-fucosidase activity"/>
    <property type="evidence" value="ECO:0007669"/>
    <property type="project" value="InterPro"/>
</dbReference>
<dbReference type="STRING" id="1642647.PSM36_0148"/>
<feature type="domain" description="Glycosyl hydrolase family 95 N-terminal" evidence="1">
    <location>
        <begin position="30"/>
        <end position="298"/>
    </location>
</feature>
<dbReference type="Proteomes" id="UP000187464">
    <property type="component" value="Chromosome I"/>
</dbReference>
<dbReference type="GO" id="GO:0005975">
    <property type="term" value="P:carbohydrate metabolic process"/>
    <property type="evidence" value="ECO:0007669"/>
    <property type="project" value="InterPro"/>
</dbReference>
<evidence type="ECO:0000259" key="1">
    <source>
        <dbReference type="Pfam" id="PF14498"/>
    </source>
</evidence>
<dbReference type="InterPro" id="IPR008928">
    <property type="entry name" value="6-hairpin_glycosidase_sf"/>
</dbReference>
<keyword evidence="4" id="KW-0378">Hydrolase</keyword>
<keyword evidence="5" id="KW-1185">Reference proteome</keyword>
<dbReference type="KEGG" id="psac:PSM36_0148"/>
<proteinExistence type="predicted"/>
<dbReference type="PIRSF" id="PIRSF007663">
    <property type="entry name" value="UCP007663"/>
    <property type="match status" value="1"/>
</dbReference>
<dbReference type="Pfam" id="PF14498">
    <property type="entry name" value="Glyco_hyd_65N_2"/>
    <property type="match status" value="1"/>
</dbReference>
<dbReference type="InterPro" id="IPR012341">
    <property type="entry name" value="6hp_glycosidase-like_sf"/>
</dbReference>
<protein>
    <submittedName>
        <fullName evidence="4">Putative glycosyl hydrolase family 65</fullName>
    </submittedName>
</protein>
<dbReference type="AlphaFoldDB" id="A0A1R3T5Y9"/>
<accession>A0A1R3T5Y9</accession>
<gene>
    <name evidence="4" type="ORF">PSM36_0148</name>
</gene>
<evidence type="ECO:0000259" key="2">
    <source>
        <dbReference type="Pfam" id="PF21307"/>
    </source>
</evidence>
<dbReference type="EMBL" id="LT605205">
    <property type="protein sequence ID" value="SCD18984.1"/>
    <property type="molecule type" value="Genomic_DNA"/>
</dbReference>
<dbReference type="InterPro" id="IPR027414">
    <property type="entry name" value="GH95_N_dom"/>
</dbReference>
<sequence length="818" mass="91654">MKLKKLITSFFLTGSIVLTWGQNPALKTHYNSPATNWENEALPVGNGHIGAMVFGGVDEDVILVNEKTLWSGGPGKNPDYNGGHRRTPAENHRTLQHIRNTLQEKMTDFTATQSAGIDANGKVIAHDYAPEDDGLKSHILDLTGNRDDFGSYQQLSNIHIGSNPATSAGYSRYARELDIDNAVAKTTYLQNGINYTREYFVSHPDNIIVIRLTADKRGSLSHTFYFTSPQESILISVRDNVITLEGRPADHGDDGLKFVQQMIIIPTGGTISNDGNQIKVKNADEILLISSAATNYHQSMNAGFNYFSSINPRNTVENTIHKAVQKTYTQLLDTHIRDYKSLYGRMSISLGNAANINNKTTDELLKGYKDGTNTPAENLYLEQLYYQFGRYLLISSSRKGSLPANLQGIWAKGLTPPWNADYHTNINVQMNYWLAQQTNLSDCHIPVIEYTKSLVSRGRLTAQHYYCKQDGSPVRGWVIHHENNIWGNTAPGNWYTAFYFPAAAAWMCQDIWEYYQFNQDIEFLRDYYPIMTDAALFWVDNLWCDSRDGTLVANPSYSPEHGPYSLGASADQAIIWELFDMVIKASDTLKYDTPELQEIKKAKDQLAGPRIGLAGQLMEWKDELLMDITGDNGHRHVNHLHWLHPGSRIVSGRSAEEDLYAKAMQTTLNTRGDGGTGWSKAWKINFWARLHDGNRAHKLVQEILKESTLTNLFDTHPPFQIDGNFGATSGMTEMLVQSHGGYIELLPSLPDAWTSGSFKGIKARGNFEIEAEWNDGKITSLKITSESGNDCVVKYNGKTFSFPTTAGTTYDLSNKTKF</sequence>
<dbReference type="RefSeq" id="WP_076928360.1">
    <property type="nucleotide sequence ID" value="NZ_LT605205.1"/>
</dbReference>
<dbReference type="InterPro" id="IPR054363">
    <property type="entry name" value="GH95_cat"/>
</dbReference>
<dbReference type="Pfam" id="PF22124">
    <property type="entry name" value="Glyco_hydro_95_cat"/>
    <property type="match status" value="1"/>
</dbReference>